<protein>
    <submittedName>
        <fullName evidence="2">Uncharacterized protein</fullName>
    </submittedName>
</protein>
<keyword evidence="3" id="KW-1185">Reference proteome</keyword>
<comment type="caution">
    <text evidence="2">The sequence shown here is derived from an EMBL/GenBank/DDBJ whole genome shotgun (WGS) entry which is preliminary data.</text>
</comment>
<organism evidence="2 3">
    <name type="scientific">Tanacetum coccineum</name>
    <dbReference type="NCBI Taxonomy" id="301880"/>
    <lineage>
        <taxon>Eukaryota</taxon>
        <taxon>Viridiplantae</taxon>
        <taxon>Streptophyta</taxon>
        <taxon>Embryophyta</taxon>
        <taxon>Tracheophyta</taxon>
        <taxon>Spermatophyta</taxon>
        <taxon>Magnoliopsida</taxon>
        <taxon>eudicotyledons</taxon>
        <taxon>Gunneridae</taxon>
        <taxon>Pentapetalae</taxon>
        <taxon>asterids</taxon>
        <taxon>campanulids</taxon>
        <taxon>Asterales</taxon>
        <taxon>Asteraceae</taxon>
        <taxon>Asteroideae</taxon>
        <taxon>Anthemideae</taxon>
        <taxon>Anthemidinae</taxon>
        <taxon>Tanacetum</taxon>
    </lineage>
</organism>
<reference evidence="2" key="2">
    <citation type="submission" date="2022-01" db="EMBL/GenBank/DDBJ databases">
        <authorList>
            <person name="Yamashiro T."/>
            <person name="Shiraishi A."/>
            <person name="Satake H."/>
            <person name="Nakayama K."/>
        </authorList>
    </citation>
    <scope>NUCLEOTIDE SEQUENCE</scope>
</reference>
<evidence type="ECO:0000313" key="2">
    <source>
        <dbReference type="EMBL" id="GJT64254.1"/>
    </source>
</evidence>
<reference evidence="2" key="1">
    <citation type="journal article" date="2022" name="Int. J. Mol. Sci.">
        <title>Draft Genome of Tanacetum Coccineum: Genomic Comparison of Closely Related Tanacetum-Family Plants.</title>
        <authorList>
            <person name="Yamashiro T."/>
            <person name="Shiraishi A."/>
            <person name="Nakayama K."/>
            <person name="Satake H."/>
        </authorList>
    </citation>
    <scope>NUCLEOTIDE SEQUENCE</scope>
</reference>
<evidence type="ECO:0000256" key="1">
    <source>
        <dbReference type="SAM" id="Coils"/>
    </source>
</evidence>
<sequence length="126" mass="14599">MGLIWPEDAHDDKAALRARLAFAEQEVRTLYARIVTAEQEAVYARDAWGFAMDRIRALQCQRQESDDRLTKFGKRPAKHCVSTQLVGYLDMDARIMSVEVDEIKKDVEKERNISSQMTIKHARMEK</sequence>
<name>A0ABQ5FM85_9ASTR</name>
<proteinExistence type="predicted"/>
<keyword evidence="1" id="KW-0175">Coiled coil</keyword>
<accession>A0ABQ5FM85</accession>
<gene>
    <name evidence="2" type="ORF">Tco_1015734</name>
</gene>
<feature type="coiled-coil region" evidence="1">
    <location>
        <begin position="13"/>
        <end position="40"/>
    </location>
</feature>
<evidence type="ECO:0000313" key="3">
    <source>
        <dbReference type="Proteomes" id="UP001151760"/>
    </source>
</evidence>
<dbReference type="EMBL" id="BQNB010017528">
    <property type="protein sequence ID" value="GJT64254.1"/>
    <property type="molecule type" value="Genomic_DNA"/>
</dbReference>
<dbReference type="Proteomes" id="UP001151760">
    <property type="component" value="Unassembled WGS sequence"/>
</dbReference>